<dbReference type="PANTHER" id="PTHR31189">
    <property type="entry name" value="OS03G0336100 PROTEIN-RELATED"/>
    <property type="match status" value="1"/>
</dbReference>
<dbReference type="InterPro" id="IPR006045">
    <property type="entry name" value="Cupin_1"/>
</dbReference>
<dbReference type="SMART" id="SM00835">
    <property type="entry name" value="Cupin_1"/>
    <property type="match status" value="2"/>
</dbReference>
<evidence type="ECO:0000259" key="6">
    <source>
        <dbReference type="SMART" id="SM00835"/>
    </source>
</evidence>
<dbReference type="SUPFAM" id="SSF51182">
    <property type="entry name" value="RmlC-like cupins"/>
    <property type="match status" value="2"/>
</dbReference>
<dbReference type="FunFam" id="2.60.120.10:FF:000162">
    <property type="entry name" value="Beta-conglycinin beta subunit 1"/>
    <property type="match status" value="1"/>
</dbReference>
<evidence type="ECO:0000256" key="2">
    <source>
        <dbReference type="ARBA" id="ARBA00023597"/>
    </source>
</evidence>
<accession>A0A4D6MR86</accession>
<name>A0A4D6MR86_VIGUN</name>
<dbReference type="InterPro" id="IPR014710">
    <property type="entry name" value="RmlC-like_jellyroll"/>
</dbReference>
<dbReference type="PANTHER" id="PTHR31189:SF41">
    <property type="entry name" value="VICILIN C72"/>
    <property type="match status" value="1"/>
</dbReference>
<dbReference type="OrthoDB" id="1425232at2759"/>
<protein>
    <submittedName>
        <fullName evidence="7">RmlC-like jelly roll fold</fullName>
    </submittedName>
</protein>
<organism evidence="7 8">
    <name type="scientific">Vigna unguiculata</name>
    <name type="common">Cowpea</name>
    <dbReference type="NCBI Taxonomy" id="3917"/>
    <lineage>
        <taxon>Eukaryota</taxon>
        <taxon>Viridiplantae</taxon>
        <taxon>Streptophyta</taxon>
        <taxon>Embryophyta</taxon>
        <taxon>Tracheophyta</taxon>
        <taxon>Spermatophyta</taxon>
        <taxon>Magnoliopsida</taxon>
        <taxon>eudicotyledons</taxon>
        <taxon>Gunneridae</taxon>
        <taxon>Pentapetalae</taxon>
        <taxon>rosids</taxon>
        <taxon>fabids</taxon>
        <taxon>Fabales</taxon>
        <taxon>Fabaceae</taxon>
        <taxon>Papilionoideae</taxon>
        <taxon>50 kb inversion clade</taxon>
        <taxon>NPAAA clade</taxon>
        <taxon>indigoferoid/millettioid clade</taxon>
        <taxon>Phaseoleae</taxon>
        <taxon>Vigna</taxon>
    </lineage>
</organism>
<dbReference type="CDD" id="cd02244">
    <property type="entry name" value="cupin_7S_vicilin-like_N"/>
    <property type="match status" value="1"/>
</dbReference>
<evidence type="ECO:0000256" key="4">
    <source>
        <dbReference type="SAM" id="MobiDB-lite"/>
    </source>
</evidence>
<feature type="chain" id="PRO_5020040308" evidence="5">
    <location>
        <begin position="24"/>
        <end position="457"/>
    </location>
</feature>
<feature type="domain" description="Cupin type-1" evidence="6">
    <location>
        <begin position="46"/>
        <end position="204"/>
    </location>
</feature>
<feature type="coiled-coil region" evidence="3">
    <location>
        <begin position="315"/>
        <end position="349"/>
    </location>
</feature>
<keyword evidence="8" id="KW-1185">Reference proteome</keyword>
<evidence type="ECO:0000256" key="1">
    <source>
        <dbReference type="ARBA" id="ARBA00022729"/>
    </source>
</evidence>
<evidence type="ECO:0000313" key="7">
    <source>
        <dbReference type="EMBL" id="QCE03568.1"/>
    </source>
</evidence>
<comment type="similarity">
    <text evidence="2">Belongs to the 7S seed storage protein family.</text>
</comment>
<keyword evidence="3" id="KW-0175">Coiled coil</keyword>
<feature type="signal peptide" evidence="5">
    <location>
        <begin position="1"/>
        <end position="23"/>
    </location>
</feature>
<dbReference type="Pfam" id="PF00190">
    <property type="entry name" value="Cupin_1"/>
    <property type="match status" value="2"/>
</dbReference>
<dbReference type="CDD" id="cd02245">
    <property type="entry name" value="cupin_7S_vicilin-like_C"/>
    <property type="match status" value="1"/>
</dbReference>
<dbReference type="Gene3D" id="2.60.120.10">
    <property type="entry name" value="Jelly Rolls"/>
    <property type="match status" value="2"/>
</dbReference>
<dbReference type="AlphaFoldDB" id="A0A4D6MR86"/>
<evidence type="ECO:0000313" key="8">
    <source>
        <dbReference type="Proteomes" id="UP000501690"/>
    </source>
</evidence>
<evidence type="ECO:0000256" key="5">
    <source>
        <dbReference type="SAM" id="SignalP"/>
    </source>
</evidence>
<dbReference type="EMBL" id="CP039352">
    <property type="protein sequence ID" value="QCE03568.1"/>
    <property type="molecule type" value="Genomic_DNA"/>
</dbReference>
<dbReference type="Proteomes" id="UP000501690">
    <property type="component" value="Linkage Group LG8"/>
</dbReference>
<sequence>MLRARVSLLLGILFLASLSVSFGIVHRQQHHESQEESDSRTQNNPFYFSSDRFHTLFSNKYGHLRVLHRFDQRSKQIQNLENYRVVEFKSKPNTLLLPKHADADFLLVVLNGKAILTLVNPDGRDSFILEQGHAQKIPAGTTFFLVNPNENENLRIIKLAIPVNNPHRFQDFFLSSTEAQQSYLQGFSKNILEASFDTDFKEINRVLFGEDETQEETEEEGVIVELKREQIRELMKHAKSSSSRKDLSSKDEPFNLRNRKPIYSNKFGRWYEITPEKNPQLKDLDVFISNVDMKEGGLLVPHYNSKAMVILVINKGEANIELVGLREQQQQEQQEEQEERLEVQRYRAELSENDVFVIPAAYPVAINAISDLNFFAFGINAENNQRNFLAGEEDNVMSEIPTEVLDVTFPESGERVEKLINEQSESYFVDAQPEQQQREERHKGRKVSLSSILGSFY</sequence>
<dbReference type="InterPro" id="IPR050253">
    <property type="entry name" value="Seed_Storage-Functional"/>
</dbReference>
<reference evidence="7 8" key="1">
    <citation type="submission" date="2019-04" db="EMBL/GenBank/DDBJ databases">
        <title>An improved genome assembly and genetic linkage map for asparagus bean, Vigna unguiculata ssp. sesquipedialis.</title>
        <authorList>
            <person name="Xia Q."/>
            <person name="Zhang R."/>
            <person name="Dong Y."/>
        </authorList>
    </citation>
    <scope>NUCLEOTIDE SEQUENCE [LARGE SCALE GENOMIC DNA]</scope>
    <source>
        <tissue evidence="7">Leaf</tissue>
    </source>
</reference>
<gene>
    <name evidence="7" type="ORF">DEO72_LG8g1593</name>
</gene>
<dbReference type="InterPro" id="IPR011051">
    <property type="entry name" value="RmlC_Cupin_sf"/>
</dbReference>
<feature type="compositionally biased region" description="Polar residues" evidence="4">
    <location>
        <begin position="448"/>
        <end position="457"/>
    </location>
</feature>
<keyword evidence="1 5" id="KW-0732">Signal</keyword>
<feature type="domain" description="Cupin type-1" evidence="6">
    <location>
        <begin position="254"/>
        <end position="417"/>
    </location>
</feature>
<evidence type="ECO:0000256" key="3">
    <source>
        <dbReference type="SAM" id="Coils"/>
    </source>
</evidence>
<feature type="region of interest" description="Disordered" evidence="4">
    <location>
        <begin position="432"/>
        <end position="457"/>
    </location>
</feature>
<dbReference type="Gramene" id="Vigun10g081000.1.v1.2">
    <property type="protein sequence ID" value="Vigun10g081000.1.v1.2"/>
    <property type="gene ID" value="Vigun10g081000.v1.2"/>
</dbReference>
<proteinExistence type="inferred from homology"/>